<evidence type="ECO:0000313" key="1">
    <source>
        <dbReference type="EMBL" id="MDR5587091.1"/>
    </source>
</evidence>
<comment type="caution">
    <text evidence="1">The sequence shown here is derived from an EMBL/GenBank/DDBJ whole genome shotgun (WGS) entry which is preliminary data.</text>
</comment>
<name>A0ABU1EFD2_9CLOT</name>
<protein>
    <submittedName>
        <fullName evidence="1">Uncharacterized protein</fullName>
    </submittedName>
</protein>
<reference evidence="1 2" key="1">
    <citation type="submission" date="2023-09" db="EMBL/GenBank/DDBJ databases">
        <authorList>
            <person name="Zhai L."/>
        </authorList>
    </citation>
    <scope>NUCLEOTIDE SEQUENCE [LARGE SCALE GENOMIC DNA]</scope>
    <source>
        <strain evidence="1 2">5 N-1</strain>
    </source>
</reference>
<accession>A0ABU1EFD2</accession>
<dbReference type="Proteomes" id="UP001256646">
    <property type="component" value="Unassembled WGS sequence"/>
</dbReference>
<evidence type="ECO:0000313" key="2">
    <source>
        <dbReference type="Proteomes" id="UP001256646"/>
    </source>
</evidence>
<keyword evidence="2" id="KW-1185">Reference proteome</keyword>
<gene>
    <name evidence="1" type="ORF">RGC78_06365</name>
</gene>
<sequence>MYKDEENNIKDKDIINLINYKNKIIIITSDINEITFTSEGNECNAGILVKNRNSDLIIKINNVYLNSINQIAIDFRGGKNCDYKNKLVYSGINTIMSEDNIGICISNNQTVEITGCENCRLNINGGSEMPAIGNNEWTAGGGHLIFSGYGNIEIIGGAGCKCYENLEHKGKCGSYAIGFCETNINDTSTIKILENVNLKAIGGNGQSISSIALNKCSGCGGAAISIGDNSSFEKIGLGVLELIGGDSGESIGEYACGNCANGGDAIKIKSGLININSPAILKGGKGGSISSKCKNVISKGGKGGDCISISESELDEKLKKVKIKIDNCVQAKGGDGGNSGVYFNNENILGNDGGDGGNFINSNDFKVEVAIGDIYFKGGKGGKGGEGQMRGHNGIIGNKFKGDNIYYTEFIKEENHKLGKYNEEIDDLVDEGSKHSDESVKEEQQKLCEVLELVIDKQFEGNYLENHEDSGEEENKLVKLENEILNVEYMEVSNKSNNIMIRIFQHIVNLIKKN</sequence>
<proteinExistence type="predicted"/>
<dbReference type="RefSeq" id="WP_309556269.1">
    <property type="nucleotide sequence ID" value="NZ_JAVJAN010000013.1"/>
</dbReference>
<organism evidence="1 2">
    <name type="scientific">Clostridium aquiflavi</name>
    <dbReference type="NCBI Taxonomy" id="3073603"/>
    <lineage>
        <taxon>Bacteria</taxon>
        <taxon>Bacillati</taxon>
        <taxon>Bacillota</taxon>
        <taxon>Clostridia</taxon>
        <taxon>Eubacteriales</taxon>
        <taxon>Clostridiaceae</taxon>
        <taxon>Clostridium</taxon>
    </lineage>
</organism>
<dbReference type="EMBL" id="JAVJAN010000013">
    <property type="protein sequence ID" value="MDR5587091.1"/>
    <property type="molecule type" value="Genomic_DNA"/>
</dbReference>